<evidence type="ECO:0000313" key="3">
    <source>
        <dbReference type="EMBL" id="MBB6670554.1"/>
    </source>
</evidence>
<dbReference type="EMBL" id="JACJVP010000008">
    <property type="protein sequence ID" value="MBB6670554.1"/>
    <property type="molecule type" value="Genomic_DNA"/>
</dbReference>
<keyword evidence="4" id="KW-1185">Reference proteome</keyword>
<feature type="transmembrane region" description="Helical" evidence="1">
    <location>
        <begin position="7"/>
        <end position="25"/>
    </location>
</feature>
<name>A0A7X0VFF2_9BACL</name>
<dbReference type="InterPro" id="IPR025403">
    <property type="entry name" value="TgpA-like_C"/>
</dbReference>
<evidence type="ECO:0000313" key="4">
    <source>
        <dbReference type="Proteomes" id="UP000547209"/>
    </source>
</evidence>
<feature type="transmembrane region" description="Helical" evidence="1">
    <location>
        <begin position="171"/>
        <end position="192"/>
    </location>
</feature>
<dbReference type="Proteomes" id="UP000547209">
    <property type="component" value="Unassembled WGS sequence"/>
</dbReference>
<feature type="transmembrane region" description="Helical" evidence="1">
    <location>
        <begin position="242"/>
        <end position="260"/>
    </location>
</feature>
<comment type="caution">
    <text evidence="3">The sequence shown here is derived from an EMBL/GenBank/DDBJ whole genome shotgun (WGS) entry which is preliminary data.</text>
</comment>
<evidence type="ECO:0000256" key="1">
    <source>
        <dbReference type="SAM" id="Phobius"/>
    </source>
</evidence>
<gene>
    <name evidence="3" type="ORF">H7C19_07615</name>
</gene>
<feature type="transmembrane region" description="Helical" evidence="1">
    <location>
        <begin position="31"/>
        <end position="52"/>
    </location>
</feature>
<feature type="transmembrane region" description="Helical" evidence="1">
    <location>
        <begin position="127"/>
        <end position="144"/>
    </location>
</feature>
<dbReference type="AlphaFoldDB" id="A0A7X0VFF2"/>
<accession>A0A7X0VFF2</accession>
<sequence>MKRLMRSLAELLVWAPVLVTIHHFASGGVGLAVWFGAAWAAILVGMALPILIRRLPPALLHAVLLLALLGGAAYSDLALLPFAAALGVVSWIAGADLAWLWICGMGTGLQGVCLIVASLTHELSAERLWFILCGVGWFVALLYVRNAGMMTSAGLNSGIVTRSVAASSRKYLSLLVVVVLLVFLATTDLSAWHTIARWINALMPHGSPKDIAPEPLPSNEAQPPMFPEAGGSRHWFWRILDYIGYGLLGAAALFVCWLLLRRYLLNRAWLRSVAERVRSFMARLIRRREPKADDAGYTEERESLLNVERVLRRLQERWIDRGPKRLGRKEWAGLSPEARVRRLYEDTVQAGMREGFAHRPARTPAETVAELEVWQAGRSAARAERGGLWAWFAGARAALLELYGQARYGGREVQPGEVDRLAAEYPWEKK</sequence>
<protein>
    <submittedName>
        <fullName evidence="3">DUF4129 domain-containing protein</fullName>
    </submittedName>
</protein>
<reference evidence="3 4" key="1">
    <citation type="submission" date="2020-08" db="EMBL/GenBank/DDBJ databases">
        <title>Cohnella phylogeny.</title>
        <authorList>
            <person name="Dunlap C."/>
        </authorList>
    </citation>
    <scope>NUCLEOTIDE SEQUENCE [LARGE SCALE GENOMIC DNA]</scope>
    <source>
        <strain evidence="3 4">DSM 28246</strain>
    </source>
</reference>
<evidence type="ECO:0000259" key="2">
    <source>
        <dbReference type="Pfam" id="PF13559"/>
    </source>
</evidence>
<dbReference type="Pfam" id="PF13559">
    <property type="entry name" value="DUF4129"/>
    <property type="match status" value="1"/>
</dbReference>
<organism evidence="3 4">
    <name type="scientific">Cohnella nanjingensis</name>
    <dbReference type="NCBI Taxonomy" id="1387779"/>
    <lineage>
        <taxon>Bacteria</taxon>
        <taxon>Bacillati</taxon>
        <taxon>Bacillota</taxon>
        <taxon>Bacilli</taxon>
        <taxon>Bacillales</taxon>
        <taxon>Paenibacillaceae</taxon>
        <taxon>Cohnella</taxon>
    </lineage>
</organism>
<keyword evidence="1" id="KW-0812">Transmembrane</keyword>
<feature type="transmembrane region" description="Helical" evidence="1">
    <location>
        <begin position="98"/>
        <end position="120"/>
    </location>
</feature>
<proteinExistence type="predicted"/>
<feature type="domain" description="Protein-glutamine gamma-glutamyltransferase-like C-terminal" evidence="2">
    <location>
        <begin position="344"/>
        <end position="423"/>
    </location>
</feature>
<feature type="transmembrane region" description="Helical" evidence="1">
    <location>
        <begin position="59"/>
        <end position="92"/>
    </location>
</feature>
<dbReference type="RefSeq" id="WP_185141991.1">
    <property type="nucleotide sequence ID" value="NZ_JACJVP010000008.1"/>
</dbReference>
<keyword evidence="1" id="KW-0472">Membrane</keyword>
<keyword evidence="1" id="KW-1133">Transmembrane helix</keyword>